<proteinExistence type="inferred from homology"/>
<evidence type="ECO:0000256" key="2">
    <source>
        <dbReference type="ARBA" id="ARBA00006275"/>
    </source>
</evidence>
<name>A0A4Q7MI34_9BACT</name>
<dbReference type="Gene3D" id="1.25.40.390">
    <property type="match status" value="1"/>
</dbReference>
<keyword evidence="3" id="KW-0732">Signal</keyword>
<keyword evidence="5" id="KW-0998">Cell outer membrane</keyword>
<dbReference type="EMBL" id="SGXA01000004">
    <property type="protein sequence ID" value="RZS67203.1"/>
    <property type="molecule type" value="Genomic_DNA"/>
</dbReference>
<evidence type="ECO:0000313" key="8">
    <source>
        <dbReference type="EMBL" id="RZS67203.1"/>
    </source>
</evidence>
<evidence type="ECO:0000256" key="3">
    <source>
        <dbReference type="ARBA" id="ARBA00022729"/>
    </source>
</evidence>
<comment type="caution">
    <text evidence="8">The sequence shown here is derived from an EMBL/GenBank/DDBJ whole genome shotgun (WGS) entry which is preliminary data.</text>
</comment>
<gene>
    <name evidence="8" type="ORF">EV199_5589</name>
</gene>
<evidence type="ECO:0000259" key="7">
    <source>
        <dbReference type="Pfam" id="PF14322"/>
    </source>
</evidence>
<feature type="domain" description="RagB/SusD" evidence="6">
    <location>
        <begin position="351"/>
        <end position="488"/>
    </location>
</feature>
<comment type="subcellular location">
    <subcellularLocation>
        <location evidence="1">Cell outer membrane</location>
    </subcellularLocation>
</comment>
<organism evidence="8 9">
    <name type="scientific">Pseudobacter ginsenosidimutans</name>
    <dbReference type="NCBI Taxonomy" id="661488"/>
    <lineage>
        <taxon>Bacteria</taxon>
        <taxon>Pseudomonadati</taxon>
        <taxon>Bacteroidota</taxon>
        <taxon>Chitinophagia</taxon>
        <taxon>Chitinophagales</taxon>
        <taxon>Chitinophagaceae</taxon>
        <taxon>Pseudobacter</taxon>
    </lineage>
</organism>
<sequence length="500" mass="56915">MQLHTIRILVPLFCILAISSLSCKKFLSSYSQNNSFIETAGDLDELLVGTAYYNPLFGSDLLLYTMDDDAQLTGPQQNNFNYEISVGWHFWQAEPRLTSAGKLGLTDNFYNDLYTRIAGINTILHNVGELGKKNEPSATLKRISGEAHYLRAVYYFMLVNLYGKPYQVSRAATDFGVPLKTDPAIKDQFVSRSTTGEVHLQIVKDLLEAEQELAGANTGSSIRVNQLAVQALLSRVYLFMEEYEKSALYADKVIKSHRYELKDLNNHTAGQDFLYRNSAEVIFTMGGNYIPSMMNLNYEKPTSPFYRVSDELALSYSSDDLRLKVFLARNSQGYQRVIKKRSINASVDDVSDMFLLRLSEMYLNKAEALAALGRSEEARNDLQELRKRRFPPAALDPVSLEGAALVNRIREERRLELCFEGHRWFDLRRFAVNSQYPFSKSIRHRSIIFTGSGYVDNGYYELGPYEQDAAAYIVPVASDEIEFNRGLIINEQRPVRPLKQ</sequence>
<dbReference type="GO" id="GO:0009279">
    <property type="term" value="C:cell outer membrane"/>
    <property type="evidence" value="ECO:0007669"/>
    <property type="project" value="UniProtKB-SubCell"/>
</dbReference>
<evidence type="ECO:0000259" key="6">
    <source>
        <dbReference type="Pfam" id="PF07980"/>
    </source>
</evidence>
<dbReference type="InterPro" id="IPR011990">
    <property type="entry name" value="TPR-like_helical_dom_sf"/>
</dbReference>
<dbReference type="CDD" id="cd08977">
    <property type="entry name" value="SusD"/>
    <property type="match status" value="1"/>
</dbReference>
<dbReference type="Pfam" id="PF14322">
    <property type="entry name" value="SusD-like_3"/>
    <property type="match status" value="1"/>
</dbReference>
<feature type="domain" description="SusD-like N-terminal" evidence="7">
    <location>
        <begin position="104"/>
        <end position="238"/>
    </location>
</feature>
<comment type="similarity">
    <text evidence="2">Belongs to the SusD family.</text>
</comment>
<keyword evidence="9" id="KW-1185">Reference proteome</keyword>
<reference evidence="8 9" key="1">
    <citation type="submission" date="2019-02" db="EMBL/GenBank/DDBJ databases">
        <title>Genomic Encyclopedia of Type Strains, Phase IV (KMG-IV): sequencing the most valuable type-strain genomes for metagenomic binning, comparative biology and taxonomic classification.</title>
        <authorList>
            <person name="Goeker M."/>
        </authorList>
    </citation>
    <scope>NUCLEOTIDE SEQUENCE [LARGE SCALE GENOMIC DNA]</scope>
    <source>
        <strain evidence="8 9">DSM 18116</strain>
    </source>
</reference>
<dbReference type="RefSeq" id="WP_130544065.1">
    <property type="nucleotide sequence ID" value="NZ_SGXA01000004.1"/>
</dbReference>
<dbReference type="Pfam" id="PF07980">
    <property type="entry name" value="SusD_RagB"/>
    <property type="match status" value="1"/>
</dbReference>
<accession>A0A4Q7MI34</accession>
<dbReference type="Proteomes" id="UP000293874">
    <property type="component" value="Unassembled WGS sequence"/>
</dbReference>
<evidence type="ECO:0000256" key="1">
    <source>
        <dbReference type="ARBA" id="ARBA00004442"/>
    </source>
</evidence>
<dbReference type="InterPro" id="IPR012944">
    <property type="entry name" value="SusD_RagB_dom"/>
</dbReference>
<evidence type="ECO:0000313" key="9">
    <source>
        <dbReference type="Proteomes" id="UP000293874"/>
    </source>
</evidence>
<dbReference type="PROSITE" id="PS51257">
    <property type="entry name" value="PROKAR_LIPOPROTEIN"/>
    <property type="match status" value="1"/>
</dbReference>
<evidence type="ECO:0000256" key="4">
    <source>
        <dbReference type="ARBA" id="ARBA00023136"/>
    </source>
</evidence>
<dbReference type="SUPFAM" id="SSF48452">
    <property type="entry name" value="TPR-like"/>
    <property type="match status" value="1"/>
</dbReference>
<protein>
    <submittedName>
        <fullName evidence="8">SusD-like starch-binding protein associating with outer membrane</fullName>
    </submittedName>
</protein>
<evidence type="ECO:0000256" key="5">
    <source>
        <dbReference type="ARBA" id="ARBA00023237"/>
    </source>
</evidence>
<dbReference type="InterPro" id="IPR033985">
    <property type="entry name" value="SusD-like_N"/>
</dbReference>
<keyword evidence="4" id="KW-0472">Membrane</keyword>
<dbReference type="AlphaFoldDB" id="A0A4Q7MI34"/>